<dbReference type="Gene3D" id="3.40.630.30">
    <property type="match status" value="1"/>
</dbReference>
<dbReference type="Proteomes" id="UP000032141">
    <property type="component" value="Chromosome C5"/>
</dbReference>
<evidence type="ECO:0000259" key="7">
    <source>
        <dbReference type="PROSITE" id="PS51186"/>
    </source>
</evidence>
<dbReference type="OMA" id="SEFFQCV"/>
<dbReference type="CDD" id="cd04301">
    <property type="entry name" value="NAT_SF"/>
    <property type="match status" value="1"/>
</dbReference>
<evidence type="ECO:0000256" key="5">
    <source>
        <dbReference type="ARBA" id="ARBA00023315"/>
    </source>
</evidence>
<dbReference type="PANTHER" id="PTHR14744:SF16">
    <property type="entry name" value="HISTONE ACETYLTRANSFERASE MCC1"/>
    <property type="match status" value="1"/>
</dbReference>
<keyword evidence="5" id="KW-0012">Acyltransferase</keyword>
<dbReference type="HOGENOM" id="CLU_1221191_0_0_1"/>
<dbReference type="EC" id="2.3.1.48" evidence="1"/>
<evidence type="ECO:0000256" key="4">
    <source>
        <dbReference type="ARBA" id="ARBA00022853"/>
    </source>
</evidence>
<dbReference type="Pfam" id="PF00583">
    <property type="entry name" value="Acetyltransf_1"/>
    <property type="match status" value="1"/>
</dbReference>
<keyword evidence="3" id="KW-0159">Chromosome partition</keyword>
<evidence type="ECO:0000256" key="6">
    <source>
        <dbReference type="ARBA" id="ARBA00048017"/>
    </source>
</evidence>
<dbReference type="eggNOG" id="KOG3138">
    <property type="taxonomic scope" value="Eukaryota"/>
</dbReference>
<name>A0A0D3CN52_BRAOL</name>
<dbReference type="GO" id="GO:0004402">
    <property type="term" value="F:histone acetyltransferase activity"/>
    <property type="evidence" value="ECO:0007669"/>
    <property type="project" value="TreeGrafter"/>
</dbReference>
<dbReference type="GO" id="GO:0007059">
    <property type="term" value="P:chromosome segregation"/>
    <property type="evidence" value="ECO:0007669"/>
    <property type="project" value="UniProtKB-KW"/>
</dbReference>
<organism evidence="8 9">
    <name type="scientific">Brassica oleracea var. oleracea</name>
    <dbReference type="NCBI Taxonomy" id="109376"/>
    <lineage>
        <taxon>Eukaryota</taxon>
        <taxon>Viridiplantae</taxon>
        <taxon>Streptophyta</taxon>
        <taxon>Embryophyta</taxon>
        <taxon>Tracheophyta</taxon>
        <taxon>Spermatophyta</taxon>
        <taxon>Magnoliopsida</taxon>
        <taxon>eudicotyledons</taxon>
        <taxon>Gunneridae</taxon>
        <taxon>Pentapetalae</taxon>
        <taxon>rosids</taxon>
        <taxon>malvids</taxon>
        <taxon>Brassicales</taxon>
        <taxon>Brassicaceae</taxon>
        <taxon>Brassiceae</taxon>
        <taxon>Brassica</taxon>
    </lineage>
</organism>
<evidence type="ECO:0000256" key="3">
    <source>
        <dbReference type="ARBA" id="ARBA00022829"/>
    </source>
</evidence>
<evidence type="ECO:0000313" key="8">
    <source>
        <dbReference type="EnsemblPlants" id="Bo5g150310.1"/>
    </source>
</evidence>
<dbReference type="InterPro" id="IPR045141">
    <property type="entry name" value="NAA60-like"/>
</dbReference>
<proteinExistence type="predicted"/>
<keyword evidence="9" id="KW-1185">Reference proteome</keyword>
<dbReference type="Gramene" id="Bo5g150310.1">
    <property type="protein sequence ID" value="Bo5g150310.1"/>
    <property type="gene ID" value="Bo5g150310"/>
</dbReference>
<sequence>MLVYMSVANHVSPRMLLFSIEKEPQEARGEGKKQGPFRLPLASLLETRSLYESEFFQCVVNGVGIVSSAAVDRSRPDGYSDELIGFVTAKFVLAKESEIDDLIGYDSSQGEETLIYILTLGVVETYRNHGIAMSLISGVIRYASGLSLCRGVYLHVIAYNNPAIRLYNRLMFRCVRRLNGFYLIKRQHFDAFLFVYFFNGSRSPCSPLEVAMFVVNYMKNGIKSVAS</sequence>
<accession>A0A0D3CN52</accession>
<dbReference type="InterPro" id="IPR016181">
    <property type="entry name" value="Acyl_CoA_acyltransferase"/>
</dbReference>
<evidence type="ECO:0000256" key="2">
    <source>
        <dbReference type="ARBA" id="ARBA00022679"/>
    </source>
</evidence>
<dbReference type="GO" id="GO:0051321">
    <property type="term" value="P:meiotic cell cycle"/>
    <property type="evidence" value="ECO:0007669"/>
    <property type="project" value="EnsemblPlants"/>
</dbReference>
<evidence type="ECO:0000313" key="9">
    <source>
        <dbReference type="Proteomes" id="UP000032141"/>
    </source>
</evidence>
<feature type="domain" description="N-acetyltransferase" evidence="7">
    <location>
        <begin position="45"/>
        <end position="199"/>
    </location>
</feature>
<dbReference type="STRING" id="109376.A0A0D3CN52"/>
<dbReference type="GO" id="GO:0000139">
    <property type="term" value="C:Golgi membrane"/>
    <property type="evidence" value="ECO:0007669"/>
    <property type="project" value="TreeGrafter"/>
</dbReference>
<comment type="catalytic activity">
    <reaction evidence="6">
        <text>L-lysyl-[protein] + acetyl-CoA = N(6)-acetyl-L-lysyl-[protein] + CoA + H(+)</text>
        <dbReference type="Rhea" id="RHEA:45948"/>
        <dbReference type="Rhea" id="RHEA-COMP:9752"/>
        <dbReference type="Rhea" id="RHEA-COMP:10731"/>
        <dbReference type="ChEBI" id="CHEBI:15378"/>
        <dbReference type="ChEBI" id="CHEBI:29969"/>
        <dbReference type="ChEBI" id="CHEBI:57287"/>
        <dbReference type="ChEBI" id="CHEBI:57288"/>
        <dbReference type="ChEBI" id="CHEBI:61930"/>
        <dbReference type="EC" id="2.3.1.48"/>
    </reaction>
</comment>
<reference evidence="8" key="2">
    <citation type="submission" date="2015-03" db="UniProtKB">
        <authorList>
            <consortium name="EnsemblPlants"/>
        </authorList>
    </citation>
    <scope>IDENTIFICATION</scope>
</reference>
<evidence type="ECO:0000256" key="1">
    <source>
        <dbReference type="ARBA" id="ARBA00013184"/>
    </source>
</evidence>
<dbReference type="GO" id="GO:0004596">
    <property type="term" value="F:protein-N-terminal amino-acid acetyltransferase activity"/>
    <property type="evidence" value="ECO:0007669"/>
    <property type="project" value="InterPro"/>
</dbReference>
<dbReference type="PROSITE" id="PS51186">
    <property type="entry name" value="GNAT"/>
    <property type="match status" value="1"/>
</dbReference>
<protein>
    <recommendedName>
        <fullName evidence="1">histone acetyltransferase</fullName>
        <ecNumber evidence="1">2.3.1.48</ecNumber>
    </recommendedName>
</protein>
<dbReference type="AlphaFoldDB" id="A0A0D3CN52"/>
<dbReference type="InterPro" id="IPR000182">
    <property type="entry name" value="GNAT_dom"/>
</dbReference>
<keyword evidence="4" id="KW-0156">Chromatin regulator</keyword>
<dbReference type="SUPFAM" id="SSF55729">
    <property type="entry name" value="Acyl-CoA N-acyltransferases (Nat)"/>
    <property type="match status" value="1"/>
</dbReference>
<dbReference type="FunFam" id="3.40.630.30:FF:000041">
    <property type="entry name" value="Histone acetyltransferase MCC1 isoform A"/>
    <property type="match status" value="1"/>
</dbReference>
<reference evidence="8 9" key="1">
    <citation type="journal article" date="2014" name="Genome Biol.">
        <title>Transcriptome and methylome profiling reveals relics of genome dominance in the mesopolyploid Brassica oleracea.</title>
        <authorList>
            <person name="Parkin I.A."/>
            <person name="Koh C."/>
            <person name="Tang H."/>
            <person name="Robinson S.J."/>
            <person name="Kagale S."/>
            <person name="Clarke W.E."/>
            <person name="Town C.D."/>
            <person name="Nixon J."/>
            <person name="Krishnakumar V."/>
            <person name="Bidwell S.L."/>
            <person name="Denoeud F."/>
            <person name="Belcram H."/>
            <person name="Links M.G."/>
            <person name="Just J."/>
            <person name="Clarke C."/>
            <person name="Bender T."/>
            <person name="Huebert T."/>
            <person name="Mason A.S."/>
            <person name="Pires J.C."/>
            <person name="Barker G."/>
            <person name="Moore J."/>
            <person name="Walley P.G."/>
            <person name="Manoli S."/>
            <person name="Batley J."/>
            <person name="Edwards D."/>
            <person name="Nelson M.N."/>
            <person name="Wang X."/>
            <person name="Paterson A.H."/>
            <person name="King G."/>
            <person name="Bancroft I."/>
            <person name="Chalhoub B."/>
            <person name="Sharpe A.G."/>
        </authorList>
    </citation>
    <scope>NUCLEOTIDE SEQUENCE</scope>
    <source>
        <strain evidence="8 9">cv. TO1000</strain>
    </source>
</reference>
<keyword evidence="2" id="KW-0808">Transferase</keyword>
<dbReference type="PANTHER" id="PTHR14744">
    <property type="entry name" value="N-ALPHA-ACETYLTRANSFERASE 60"/>
    <property type="match status" value="1"/>
</dbReference>
<dbReference type="EnsemblPlants" id="Bo5g150310.1">
    <property type="protein sequence ID" value="Bo5g150310.1"/>
    <property type="gene ID" value="Bo5g150310"/>
</dbReference>